<keyword evidence="2" id="KW-1133">Transmembrane helix</keyword>
<dbReference type="Pfam" id="PF07693">
    <property type="entry name" value="KAP_NTPase"/>
    <property type="match status" value="2"/>
</dbReference>
<evidence type="ECO:0000256" key="1">
    <source>
        <dbReference type="SAM" id="Coils"/>
    </source>
</evidence>
<sequence length="1104" mass="128929">MFFFFFDNKNVQVELGNSPKQADIAIAPISDNGSIGLLNEYILKEYGYSKVILNNLNLKKGFDFFQLNGKPILFVVTVDKGNTENNLKNNLRQAITINFTNLSNKKIWIPLMGTGGGGLTYSESYDIITSLLDELKDYIFKFNCEFIISIPIDDEGKKLYTWKSRDRTIDDILENDNVNSFDNIKEINNSIEEETISESKAKNIITDSNARFYLVGTIWGDEEQSERFYKEGIWENGHENREYFDLINRVKENDILIHKSSFSTRNGKSILRIKAFGIVKYIHNNGKKLDVDWIIKLNEKLDVDGLGFYRDTISSVNIKDLIKIFTAFSSQDFEELYYTFVHKKKTISNIDLPSSTKLAGLIADVEIGEDYLDIKKDVNAFARVIAAKSFQPPLAIALLGKWGSGKSFFMRKLKENIQVLSKENPQKAFCEGVANVHFNAWSYMDANLWASIVTRIFESLEEYINGLNLPQKEKKEIENELFQKLTISKEEHLELENQQNQVKKRLHELKTNKKNIKRELKAKINSIRTKSLKDILNEINQGFKVEEKIIQTLNENSSFVDSAQKFEKIVPKEYWNNPTAFYNEIKGINSFFKTFFRRKSWKTNLCWFLIILLLLIITPIVTFILNLLISWEDFSFTNKQWVLITFYGTLFTRSIDTYLKLKKQIAPFWNLKEEYEKEKEEAIFKFKQEEKSIKLEISQQKDEVIQVNKEINTNLQLQANLKFKLENALSTHALYTFIEKRANSDDYKKHLGIVSLIRKDFEILSGLLTDHKTELVSKEDSIEFKELFKGKKPLERIILYIDDLDRCPEERVVEVLEAVNLLMAFPLFVVIVGVDPRWVKTALQKKYDNQFKNVHENEEAISPSNYLEKIFQVSFNLKEAEDSNVKNMIRTLANIKVEIIDNESNESDYSEEYNKNDYHLESLDIIEKDKKINQLENEPIKAPEKLIDKEKIEALDISENEINNIQKITFLIGNNPRKIKRYINLYRIIKTHQDFENNDKNLINLIFNLAISLGNYKDIFNILLKNINENSFASFEKLDSLINNIIKDLKKNLQTNSESELIVLNKLAYIYQELKNDWPELLELDLSLIEEQNEFIKRFTFKNI</sequence>
<organism evidence="4 5">
    <name type="scientific">Flavobacterium bernardetii</name>
    <dbReference type="NCBI Taxonomy" id="2813823"/>
    <lineage>
        <taxon>Bacteria</taxon>
        <taxon>Pseudomonadati</taxon>
        <taxon>Bacteroidota</taxon>
        <taxon>Flavobacteriia</taxon>
        <taxon>Flavobacteriales</taxon>
        <taxon>Flavobacteriaceae</taxon>
        <taxon>Flavobacterium</taxon>
    </lineage>
</organism>
<name>A0ABR7IVP2_9FLAO</name>
<evidence type="ECO:0000259" key="3">
    <source>
        <dbReference type="Pfam" id="PF07693"/>
    </source>
</evidence>
<evidence type="ECO:0000256" key="2">
    <source>
        <dbReference type="SAM" id="Phobius"/>
    </source>
</evidence>
<dbReference type="PANTHER" id="PTHR22674:SF6">
    <property type="entry name" value="NTPASE KAP FAMILY P-LOOP DOMAIN-CONTAINING PROTEIN 1"/>
    <property type="match status" value="1"/>
</dbReference>
<accession>A0ABR7IVP2</accession>
<evidence type="ECO:0000313" key="4">
    <source>
        <dbReference type="EMBL" id="MBC5833682.1"/>
    </source>
</evidence>
<dbReference type="Proteomes" id="UP000605990">
    <property type="component" value="Unassembled WGS sequence"/>
</dbReference>
<feature type="domain" description="KAP NTPase" evidence="3">
    <location>
        <begin position="379"/>
        <end position="522"/>
    </location>
</feature>
<keyword evidence="1" id="KW-0175">Coiled coil</keyword>
<feature type="coiled-coil region" evidence="1">
    <location>
        <begin position="492"/>
        <end position="526"/>
    </location>
</feature>
<keyword evidence="2" id="KW-0472">Membrane</keyword>
<feature type="transmembrane region" description="Helical" evidence="2">
    <location>
        <begin position="605"/>
        <end position="629"/>
    </location>
</feature>
<dbReference type="InterPro" id="IPR011646">
    <property type="entry name" value="KAP_P-loop"/>
</dbReference>
<proteinExistence type="predicted"/>
<gene>
    <name evidence="4" type="ORF">H8R27_02165</name>
</gene>
<dbReference type="EMBL" id="JACRUN010000001">
    <property type="protein sequence ID" value="MBC5833682.1"/>
    <property type="molecule type" value="Genomic_DNA"/>
</dbReference>
<dbReference type="InterPro" id="IPR052754">
    <property type="entry name" value="NTPase_KAP_P-loop"/>
</dbReference>
<keyword evidence="5" id="KW-1185">Reference proteome</keyword>
<keyword evidence="2" id="KW-0812">Transmembrane</keyword>
<dbReference type="RefSeq" id="WP_166124921.1">
    <property type="nucleotide sequence ID" value="NZ_JAANOQ010000001.1"/>
</dbReference>
<comment type="caution">
    <text evidence="4">The sequence shown here is derived from an EMBL/GenBank/DDBJ whole genome shotgun (WGS) entry which is preliminary data.</text>
</comment>
<evidence type="ECO:0000313" key="5">
    <source>
        <dbReference type="Proteomes" id="UP000605990"/>
    </source>
</evidence>
<dbReference type="PANTHER" id="PTHR22674">
    <property type="entry name" value="NTPASE, KAP FAMILY P-LOOP DOMAIN-CONTAINING 1"/>
    <property type="match status" value="1"/>
</dbReference>
<reference evidence="4 5" key="1">
    <citation type="submission" date="2020-08" db="EMBL/GenBank/DDBJ databases">
        <title>Description of novel Flavobacterium F-408 isolate.</title>
        <authorList>
            <person name="Saticioglu I.B."/>
            <person name="Duman M."/>
            <person name="Altun S."/>
        </authorList>
    </citation>
    <scope>NUCLEOTIDE SEQUENCE [LARGE SCALE GENOMIC DNA]</scope>
    <source>
        <strain evidence="4 5">F-408</strain>
    </source>
</reference>
<protein>
    <recommendedName>
        <fullName evidence="3">KAP NTPase domain-containing protein</fullName>
    </recommendedName>
</protein>
<feature type="domain" description="KAP NTPase" evidence="3">
    <location>
        <begin position="637"/>
        <end position="989"/>
    </location>
</feature>